<evidence type="ECO:0000313" key="3">
    <source>
        <dbReference type="Proteomes" id="UP000472268"/>
    </source>
</evidence>
<reference evidence="2" key="2">
    <citation type="submission" date="2025-08" db="UniProtKB">
        <authorList>
            <consortium name="Ensembl"/>
        </authorList>
    </citation>
    <scope>IDENTIFICATION</scope>
</reference>
<dbReference type="OMA" id="ECHDFEK"/>
<keyword evidence="1" id="KW-0732">Signal</keyword>
<organism evidence="2 3">
    <name type="scientific">Suricata suricatta</name>
    <name type="common">Meerkat</name>
    <dbReference type="NCBI Taxonomy" id="37032"/>
    <lineage>
        <taxon>Eukaryota</taxon>
        <taxon>Metazoa</taxon>
        <taxon>Chordata</taxon>
        <taxon>Craniata</taxon>
        <taxon>Vertebrata</taxon>
        <taxon>Euteleostomi</taxon>
        <taxon>Mammalia</taxon>
        <taxon>Eutheria</taxon>
        <taxon>Laurasiatheria</taxon>
        <taxon>Carnivora</taxon>
        <taxon>Feliformia</taxon>
        <taxon>Herpestidae</taxon>
        <taxon>Suricata</taxon>
    </lineage>
</organism>
<accession>A0A673TR67</accession>
<reference evidence="2 3" key="1">
    <citation type="submission" date="2019-05" db="EMBL/GenBank/DDBJ databases">
        <title>A Chromosome-scale Meerkat (S. suricatta) Genome Assembly.</title>
        <authorList>
            <person name="Dudchenko O."/>
            <person name="Lieberman Aiden E."/>
            <person name="Tung J."/>
            <person name="Barreiro L.B."/>
            <person name="Clutton-Brock T.H."/>
        </authorList>
    </citation>
    <scope>NUCLEOTIDE SEQUENCE [LARGE SCALE GENOMIC DNA]</scope>
</reference>
<keyword evidence="3" id="KW-1185">Reference proteome</keyword>
<evidence type="ECO:0000256" key="1">
    <source>
        <dbReference type="SAM" id="SignalP"/>
    </source>
</evidence>
<evidence type="ECO:0000313" key="2">
    <source>
        <dbReference type="Ensembl" id="ENSSSUP00005014338.1"/>
    </source>
</evidence>
<feature type="chain" id="PRO_5025406030" evidence="1">
    <location>
        <begin position="22"/>
        <end position="58"/>
    </location>
</feature>
<name>A0A673TR67_SURSU</name>
<sequence length="58" mass="6786">IKIPVLFILFFFLTIATRMKCMNITSSCFVKRGKYRHECNDFGKPVGFCRKVNTKCCM</sequence>
<dbReference type="AlphaFoldDB" id="A0A673TR67"/>
<feature type="signal peptide" evidence="1">
    <location>
        <begin position="1"/>
        <end position="21"/>
    </location>
</feature>
<protein>
    <submittedName>
        <fullName evidence="2">Defensin beta 133</fullName>
    </submittedName>
</protein>
<dbReference type="Ensembl" id="ENSSSUT00005016370.1">
    <property type="protein sequence ID" value="ENSSSUP00005014338.1"/>
    <property type="gene ID" value="ENSSSUG00005009208.1"/>
</dbReference>
<proteinExistence type="predicted"/>
<reference evidence="2" key="3">
    <citation type="submission" date="2025-09" db="UniProtKB">
        <authorList>
            <consortium name="Ensembl"/>
        </authorList>
    </citation>
    <scope>IDENTIFICATION</scope>
</reference>
<dbReference type="Proteomes" id="UP000472268">
    <property type="component" value="Chromosome 7"/>
</dbReference>